<dbReference type="OrthoDB" id="9792527at2"/>
<dbReference type="EMBL" id="LT594323">
    <property type="protein sequence ID" value="SBT39606.1"/>
    <property type="molecule type" value="Genomic_DNA"/>
</dbReference>
<gene>
    <name evidence="6" type="ORF">GA0070611_0964</name>
</gene>
<evidence type="ECO:0000313" key="6">
    <source>
        <dbReference type="EMBL" id="SBT39606.1"/>
    </source>
</evidence>
<evidence type="ECO:0000313" key="7">
    <source>
        <dbReference type="Proteomes" id="UP000199385"/>
    </source>
</evidence>
<dbReference type="RefSeq" id="WP_091658031.1">
    <property type="nucleotide sequence ID" value="NZ_LT594323.1"/>
</dbReference>
<evidence type="ECO:0000256" key="2">
    <source>
        <dbReference type="ARBA" id="ARBA00023125"/>
    </source>
</evidence>
<dbReference type="InterPro" id="IPR036388">
    <property type="entry name" value="WH-like_DNA-bd_sf"/>
</dbReference>
<feature type="domain" description="HTH hxlR-type" evidence="5">
    <location>
        <begin position="7"/>
        <end position="106"/>
    </location>
</feature>
<dbReference type="PANTHER" id="PTHR33204">
    <property type="entry name" value="TRANSCRIPTIONAL REGULATOR, MARR FAMILY"/>
    <property type="match status" value="1"/>
</dbReference>
<feature type="region of interest" description="Disordered" evidence="4">
    <location>
        <begin position="132"/>
        <end position="174"/>
    </location>
</feature>
<feature type="compositionally biased region" description="Basic and acidic residues" evidence="4">
    <location>
        <begin position="162"/>
        <end position="174"/>
    </location>
</feature>
<dbReference type="PROSITE" id="PS51118">
    <property type="entry name" value="HTH_HXLR"/>
    <property type="match status" value="1"/>
</dbReference>
<dbReference type="PANTHER" id="PTHR33204:SF18">
    <property type="entry name" value="TRANSCRIPTIONAL REGULATORY PROTEIN"/>
    <property type="match status" value="1"/>
</dbReference>
<dbReference type="Pfam" id="PF01638">
    <property type="entry name" value="HxlR"/>
    <property type="match status" value="1"/>
</dbReference>
<dbReference type="Proteomes" id="UP000199385">
    <property type="component" value="Chromosome I"/>
</dbReference>
<dbReference type="STRING" id="261654.GA0070611_0964"/>
<dbReference type="PATRIC" id="fig|261654.4.peg.992"/>
<protein>
    <submittedName>
        <fullName evidence="6">Transcriptional regulator, HxlR family</fullName>
    </submittedName>
</protein>
<name>A0A1A8Z705_9ACTN</name>
<dbReference type="GO" id="GO:0003677">
    <property type="term" value="F:DNA binding"/>
    <property type="evidence" value="ECO:0007669"/>
    <property type="project" value="UniProtKB-KW"/>
</dbReference>
<reference evidence="7" key="1">
    <citation type="submission" date="2016-06" db="EMBL/GenBank/DDBJ databases">
        <authorList>
            <person name="Varghese N."/>
            <person name="Submissions Spin"/>
        </authorList>
    </citation>
    <scope>NUCLEOTIDE SEQUENCE [LARGE SCALE GENOMIC DNA]</scope>
    <source>
        <strain evidence="7">DSM 44815</strain>
    </source>
</reference>
<evidence type="ECO:0000256" key="4">
    <source>
        <dbReference type="SAM" id="MobiDB-lite"/>
    </source>
</evidence>
<proteinExistence type="predicted"/>
<evidence type="ECO:0000256" key="1">
    <source>
        <dbReference type="ARBA" id="ARBA00023015"/>
    </source>
</evidence>
<evidence type="ECO:0000259" key="5">
    <source>
        <dbReference type="PROSITE" id="PS51118"/>
    </source>
</evidence>
<accession>A0A1A8Z705</accession>
<keyword evidence="3" id="KW-0804">Transcription</keyword>
<dbReference type="InterPro" id="IPR002577">
    <property type="entry name" value="HTH_HxlR"/>
</dbReference>
<feature type="compositionally biased region" description="Low complexity" evidence="4">
    <location>
        <begin position="145"/>
        <end position="161"/>
    </location>
</feature>
<keyword evidence="1" id="KW-0805">Transcription regulation</keyword>
<evidence type="ECO:0000256" key="3">
    <source>
        <dbReference type="ARBA" id="ARBA00023163"/>
    </source>
</evidence>
<dbReference type="AlphaFoldDB" id="A0A1A8Z705"/>
<keyword evidence="7" id="KW-1185">Reference proteome</keyword>
<dbReference type="SUPFAM" id="SSF46785">
    <property type="entry name" value="Winged helix' DNA-binding domain"/>
    <property type="match status" value="1"/>
</dbReference>
<keyword evidence="2" id="KW-0238">DNA-binding</keyword>
<sequence>MEQRSGCPINAAVEVLGDRWSLLVLRDVIFGDRRHFRALLTGSIEGIASNILADRLVRLVEAGILTRGTAARGQRARYSLTEAGIRTLPVIHALGNWGLDWCPGTDELRSRQEFLRAQGPAFLDELMDELRERHLDAPPTPRNGPGPLERLAAARAAAAPDEPGRPGEADPSPR</sequence>
<dbReference type="Gene3D" id="1.10.10.10">
    <property type="entry name" value="Winged helix-like DNA-binding domain superfamily/Winged helix DNA-binding domain"/>
    <property type="match status" value="1"/>
</dbReference>
<organism evidence="6 7">
    <name type="scientific">Micromonospora auratinigra</name>
    <dbReference type="NCBI Taxonomy" id="261654"/>
    <lineage>
        <taxon>Bacteria</taxon>
        <taxon>Bacillati</taxon>
        <taxon>Actinomycetota</taxon>
        <taxon>Actinomycetes</taxon>
        <taxon>Micromonosporales</taxon>
        <taxon>Micromonosporaceae</taxon>
        <taxon>Micromonospora</taxon>
    </lineage>
</organism>
<dbReference type="InterPro" id="IPR036390">
    <property type="entry name" value="WH_DNA-bd_sf"/>
</dbReference>